<evidence type="ECO:0008006" key="2">
    <source>
        <dbReference type="Google" id="ProtNLM"/>
    </source>
</evidence>
<reference evidence="1" key="1">
    <citation type="journal article" date="2014" name="Front. Microbiol.">
        <title>High frequency of phylogenetically diverse reductive dehalogenase-homologous genes in deep subseafloor sedimentary metagenomes.</title>
        <authorList>
            <person name="Kawai M."/>
            <person name="Futagami T."/>
            <person name="Toyoda A."/>
            <person name="Takaki Y."/>
            <person name="Nishi S."/>
            <person name="Hori S."/>
            <person name="Arai W."/>
            <person name="Tsubouchi T."/>
            <person name="Morono Y."/>
            <person name="Uchiyama I."/>
            <person name="Ito T."/>
            <person name="Fujiyama A."/>
            <person name="Inagaki F."/>
            <person name="Takami H."/>
        </authorList>
    </citation>
    <scope>NUCLEOTIDE SEQUENCE</scope>
    <source>
        <strain evidence="1">Expedition CK06-06</strain>
    </source>
</reference>
<comment type="caution">
    <text evidence="1">The sequence shown here is derived from an EMBL/GenBank/DDBJ whole genome shotgun (WGS) entry which is preliminary data.</text>
</comment>
<organism evidence="1">
    <name type="scientific">marine sediment metagenome</name>
    <dbReference type="NCBI Taxonomy" id="412755"/>
    <lineage>
        <taxon>unclassified sequences</taxon>
        <taxon>metagenomes</taxon>
        <taxon>ecological metagenomes</taxon>
    </lineage>
</organism>
<proteinExistence type="predicted"/>
<dbReference type="EMBL" id="BARU01000661">
    <property type="protein sequence ID" value="GAH23477.1"/>
    <property type="molecule type" value="Genomic_DNA"/>
</dbReference>
<accession>X1DTM9</accession>
<name>X1DTM9_9ZZZZ</name>
<gene>
    <name evidence="1" type="ORF">S03H2_02072</name>
</gene>
<evidence type="ECO:0000313" key="1">
    <source>
        <dbReference type="EMBL" id="GAH23477.1"/>
    </source>
</evidence>
<sequence length="230" mass="26181">MKKREEGRLEIKLKNKLEDHFQRLINEGKTILKKYGYFNGEFRGSYPTGLEYNKWYSSTRNLIGKACGGHGPHYKQMEDAHALAKGYTHRLPECLGVLESAYEDFKLGLLEDTKALITAEVFTDFIEQAEYLLDEGYKLPAAVLMRGVLEDSLRTLCKKAKISLTDKPKLNWMNSELVKEGIYNKNVHKQITAWAAIGNSAAHMKINEFSDIDVKNMISGIINFNATLLK</sequence>
<dbReference type="AlphaFoldDB" id="X1DTM9"/>
<protein>
    <recommendedName>
        <fullName evidence="2">DUF4145 domain-containing protein</fullName>
    </recommendedName>
</protein>